<evidence type="ECO:0000313" key="5">
    <source>
        <dbReference type="EMBL" id="MBD8499169.1"/>
    </source>
</evidence>
<sequence>MTISSVSNPRVKQWAQLQDRKFRNREGRYIAEGIHLVQEALRSGAPVESVVFDQERGLPPELTSYLKETGTGASAEPIEWIAVTDAVIRKCTDAETPQSVFAVMRKPELNWRQLFEAKQALVVVVDGVQDPGNLGTIIRSADAVGATGVLIGRGTVDVYNSKTVRSTMGSMFHFPVVEGDLLELLPEAKEQGVCVVSTSLQAEHSCYSFDFCQPTWLVVGNEGKGVSPQVQSLVDESVIIPMQGQAESLNVAMATTVLLYEAMRQRHYR</sequence>
<dbReference type="PANTHER" id="PTHR43191">
    <property type="entry name" value="RRNA METHYLTRANSFERASE 3"/>
    <property type="match status" value="1"/>
</dbReference>
<dbReference type="GO" id="GO:0008168">
    <property type="term" value="F:methyltransferase activity"/>
    <property type="evidence" value="ECO:0007669"/>
    <property type="project" value="UniProtKB-KW"/>
</dbReference>
<protein>
    <submittedName>
        <fullName evidence="5">RNA methyltransferase</fullName>
    </submittedName>
</protein>
<dbReference type="Pfam" id="PF22435">
    <property type="entry name" value="MRM3-like_sub_bind"/>
    <property type="match status" value="1"/>
</dbReference>
<name>A0ABR9AYL1_9BACL</name>
<evidence type="ECO:0000256" key="3">
    <source>
        <dbReference type="ARBA" id="ARBA00022679"/>
    </source>
</evidence>
<dbReference type="InterPro" id="IPR051259">
    <property type="entry name" value="rRNA_Methyltransferase"/>
</dbReference>
<comment type="caution">
    <text evidence="5">The sequence shown here is derived from an EMBL/GenBank/DDBJ whole genome shotgun (WGS) entry which is preliminary data.</text>
</comment>
<proteinExistence type="inferred from homology"/>
<gene>
    <name evidence="5" type="ORF">IFO66_12715</name>
</gene>
<dbReference type="InterPro" id="IPR029028">
    <property type="entry name" value="Alpha/beta_knot_MTases"/>
</dbReference>
<dbReference type="InterPro" id="IPR029026">
    <property type="entry name" value="tRNA_m1G_MTases_N"/>
</dbReference>
<evidence type="ECO:0000259" key="4">
    <source>
        <dbReference type="SMART" id="SM00967"/>
    </source>
</evidence>
<dbReference type="InterPro" id="IPR001537">
    <property type="entry name" value="SpoU_MeTrfase"/>
</dbReference>
<dbReference type="Proteomes" id="UP000634529">
    <property type="component" value="Unassembled WGS sequence"/>
</dbReference>
<evidence type="ECO:0000256" key="1">
    <source>
        <dbReference type="ARBA" id="ARBA00007228"/>
    </source>
</evidence>
<evidence type="ECO:0000313" key="6">
    <source>
        <dbReference type="Proteomes" id="UP000634529"/>
    </source>
</evidence>
<dbReference type="InterPro" id="IPR013123">
    <property type="entry name" value="SpoU_subst-bd"/>
</dbReference>
<dbReference type="SUPFAM" id="SSF55315">
    <property type="entry name" value="L30e-like"/>
    <property type="match status" value="1"/>
</dbReference>
<evidence type="ECO:0000256" key="2">
    <source>
        <dbReference type="ARBA" id="ARBA00022603"/>
    </source>
</evidence>
<dbReference type="InterPro" id="IPR029064">
    <property type="entry name" value="Ribosomal_eL30-like_sf"/>
</dbReference>
<dbReference type="Gene3D" id="3.30.1330.30">
    <property type="match status" value="1"/>
</dbReference>
<dbReference type="SUPFAM" id="SSF75217">
    <property type="entry name" value="alpha/beta knot"/>
    <property type="match status" value="1"/>
</dbReference>
<dbReference type="PANTHER" id="PTHR43191:SF2">
    <property type="entry name" value="RRNA METHYLTRANSFERASE 3, MITOCHONDRIAL"/>
    <property type="match status" value="1"/>
</dbReference>
<accession>A0ABR9AYL1</accession>
<dbReference type="Pfam" id="PF00588">
    <property type="entry name" value="SpoU_methylase"/>
    <property type="match status" value="1"/>
</dbReference>
<dbReference type="SMART" id="SM00967">
    <property type="entry name" value="SpoU_sub_bind"/>
    <property type="match status" value="1"/>
</dbReference>
<dbReference type="CDD" id="cd18095">
    <property type="entry name" value="SpoU-like_rRNA-MTase"/>
    <property type="match status" value="1"/>
</dbReference>
<reference evidence="5 6" key="1">
    <citation type="submission" date="2020-09" db="EMBL/GenBank/DDBJ databases">
        <title>Paenibacillus sp. CAU 1523 isolated from sand of Haeundae Beach.</title>
        <authorList>
            <person name="Kim W."/>
        </authorList>
    </citation>
    <scope>NUCLEOTIDE SEQUENCE [LARGE SCALE GENOMIC DNA]</scope>
    <source>
        <strain evidence="5 6">CAU 1523</strain>
    </source>
</reference>
<dbReference type="Gene3D" id="3.40.1280.10">
    <property type="match status" value="1"/>
</dbReference>
<feature type="domain" description="RNA 2-O ribose methyltransferase substrate binding" evidence="4">
    <location>
        <begin position="30"/>
        <end position="110"/>
    </location>
</feature>
<dbReference type="GO" id="GO:0032259">
    <property type="term" value="P:methylation"/>
    <property type="evidence" value="ECO:0007669"/>
    <property type="project" value="UniProtKB-KW"/>
</dbReference>
<organism evidence="5 6">
    <name type="scientific">Paenibacillus arenosi</name>
    <dbReference type="NCBI Taxonomy" id="2774142"/>
    <lineage>
        <taxon>Bacteria</taxon>
        <taxon>Bacillati</taxon>
        <taxon>Bacillota</taxon>
        <taxon>Bacilli</taxon>
        <taxon>Bacillales</taxon>
        <taxon>Paenibacillaceae</taxon>
        <taxon>Paenibacillus</taxon>
    </lineage>
</organism>
<comment type="similarity">
    <text evidence="1">Belongs to the class IV-like SAM-binding methyltransferase superfamily. RNA methyltransferase TrmH family.</text>
</comment>
<keyword evidence="3" id="KW-0808">Transferase</keyword>
<keyword evidence="6" id="KW-1185">Reference proteome</keyword>
<keyword evidence="2 5" id="KW-0489">Methyltransferase</keyword>
<dbReference type="EMBL" id="JACYTN010000008">
    <property type="protein sequence ID" value="MBD8499169.1"/>
    <property type="molecule type" value="Genomic_DNA"/>
</dbReference>
<dbReference type="InterPro" id="IPR053888">
    <property type="entry name" value="MRM3-like_sub_bind"/>
</dbReference>